<feature type="region of interest" description="Disordered" evidence="1">
    <location>
        <begin position="27"/>
        <end position="131"/>
    </location>
</feature>
<gene>
    <name evidence="3" type="primary">LOC104768206</name>
</gene>
<sequence>MSETDSVDDFVGFADIVGRIKAYEEHLGEETKSEDQGKLMFSNSSNNRGGYNGFQGGNRGGYNRGGYNRGSYNKGDYNKGGNTRGGYGRGDYGRGGYNRGGYGRGNYGDSFGRARGQGRSNGQNLGEEAIY</sequence>
<evidence type="ECO:0000313" key="3">
    <source>
        <dbReference type="RefSeq" id="XP_010490433.1"/>
    </source>
</evidence>
<evidence type="ECO:0000313" key="2">
    <source>
        <dbReference type="Proteomes" id="UP000694864"/>
    </source>
</evidence>
<dbReference type="Proteomes" id="UP000694864">
    <property type="component" value="Chromosome 19"/>
</dbReference>
<protein>
    <submittedName>
        <fullName evidence="3">Glycine-rich RNA-binding protein 1-like</fullName>
    </submittedName>
</protein>
<feature type="compositionally biased region" description="Gly residues" evidence="1">
    <location>
        <begin position="82"/>
        <end position="106"/>
    </location>
</feature>
<accession>A0ABM0XSM1</accession>
<dbReference type="RefSeq" id="XP_010490433.1">
    <property type="nucleotide sequence ID" value="XM_010492131.1"/>
</dbReference>
<organism evidence="2 3">
    <name type="scientific">Camelina sativa</name>
    <name type="common">False flax</name>
    <name type="synonym">Myagrum sativum</name>
    <dbReference type="NCBI Taxonomy" id="90675"/>
    <lineage>
        <taxon>Eukaryota</taxon>
        <taxon>Viridiplantae</taxon>
        <taxon>Streptophyta</taxon>
        <taxon>Embryophyta</taxon>
        <taxon>Tracheophyta</taxon>
        <taxon>Spermatophyta</taxon>
        <taxon>Magnoliopsida</taxon>
        <taxon>eudicotyledons</taxon>
        <taxon>Gunneridae</taxon>
        <taxon>Pentapetalae</taxon>
        <taxon>rosids</taxon>
        <taxon>malvids</taxon>
        <taxon>Brassicales</taxon>
        <taxon>Brassicaceae</taxon>
        <taxon>Camelineae</taxon>
        <taxon>Camelina</taxon>
    </lineage>
</organism>
<reference evidence="3" key="2">
    <citation type="submission" date="2025-08" db="UniProtKB">
        <authorList>
            <consortium name="RefSeq"/>
        </authorList>
    </citation>
    <scope>IDENTIFICATION</scope>
    <source>
        <tissue evidence="3">Leaf</tissue>
    </source>
</reference>
<proteinExistence type="predicted"/>
<evidence type="ECO:0000256" key="1">
    <source>
        <dbReference type="SAM" id="MobiDB-lite"/>
    </source>
</evidence>
<feature type="compositionally biased region" description="Gly residues" evidence="1">
    <location>
        <begin position="50"/>
        <end position="68"/>
    </location>
</feature>
<name>A0ABM0XSM1_CAMSA</name>
<keyword evidence="2" id="KW-1185">Reference proteome</keyword>
<dbReference type="GeneID" id="104768206"/>
<reference evidence="2" key="1">
    <citation type="journal article" date="2014" name="Nat. Commun.">
        <title>The emerging biofuel crop Camelina sativa retains a highly undifferentiated hexaploid genome structure.</title>
        <authorList>
            <person name="Kagale S."/>
            <person name="Koh C."/>
            <person name="Nixon J."/>
            <person name="Bollina V."/>
            <person name="Clarke W.E."/>
            <person name="Tuteja R."/>
            <person name="Spillane C."/>
            <person name="Robinson S.J."/>
            <person name="Links M.G."/>
            <person name="Clarke C."/>
            <person name="Higgins E.E."/>
            <person name="Huebert T."/>
            <person name="Sharpe A.G."/>
            <person name="Parkin I.A."/>
        </authorList>
    </citation>
    <scope>NUCLEOTIDE SEQUENCE [LARGE SCALE GENOMIC DNA]</scope>
    <source>
        <strain evidence="2">cv. DH55</strain>
    </source>
</reference>
<feature type="compositionally biased region" description="Basic and acidic residues" evidence="1">
    <location>
        <begin position="27"/>
        <end position="37"/>
    </location>
</feature>